<keyword evidence="3" id="KW-1185">Reference proteome</keyword>
<protein>
    <submittedName>
        <fullName evidence="2">Uncharacterized protein</fullName>
    </submittedName>
</protein>
<dbReference type="Proteomes" id="UP001320245">
    <property type="component" value="Unassembled WGS sequence"/>
</dbReference>
<reference evidence="2 3" key="1">
    <citation type="journal article" date="2023" name="PLoS ONE">
        <title>Cytospora paraplurivora sp. nov. isolated from orchards with fruit tree decline syndrome in Ontario, Canada.</title>
        <authorList>
            <person name="Ilyukhin E."/>
            <person name="Nguyen H.D.T."/>
            <person name="Castle A.J."/>
            <person name="Ellouze W."/>
        </authorList>
    </citation>
    <scope>NUCLEOTIDE SEQUENCE [LARGE SCALE GENOMIC DNA]</scope>
    <source>
        <strain evidence="2 3">FDS-564</strain>
    </source>
</reference>
<dbReference type="Gene3D" id="3.30.559.30">
    <property type="entry name" value="Nonribosomal peptide synthetase, condensation domain"/>
    <property type="match status" value="1"/>
</dbReference>
<dbReference type="AlphaFoldDB" id="A0AAN9YEL0"/>
<dbReference type="Gene3D" id="3.30.559.10">
    <property type="entry name" value="Chloramphenicol acetyltransferase-like domain"/>
    <property type="match status" value="1"/>
</dbReference>
<name>A0AAN9YEL0_9PEZI</name>
<organism evidence="2 3">
    <name type="scientific">Cytospora paraplurivora</name>
    <dbReference type="NCBI Taxonomy" id="2898453"/>
    <lineage>
        <taxon>Eukaryota</taxon>
        <taxon>Fungi</taxon>
        <taxon>Dikarya</taxon>
        <taxon>Ascomycota</taxon>
        <taxon>Pezizomycotina</taxon>
        <taxon>Sordariomycetes</taxon>
        <taxon>Sordariomycetidae</taxon>
        <taxon>Diaporthales</taxon>
        <taxon>Cytosporaceae</taxon>
        <taxon>Cytospora</taxon>
    </lineage>
</organism>
<dbReference type="InterPro" id="IPR023213">
    <property type="entry name" value="CAT-like_dom_sf"/>
</dbReference>
<gene>
    <name evidence="2" type="ORF">SLS53_006670</name>
</gene>
<accession>A0AAN9YEL0</accession>
<feature type="region of interest" description="Disordered" evidence="1">
    <location>
        <begin position="177"/>
        <end position="196"/>
    </location>
</feature>
<dbReference type="PANTHER" id="PTHR42034">
    <property type="entry name" value="CHROMOSOME 7, WHOLE GENOME SHOTGUN SEQUENCE-RELATED"/>
    <property type="match status" value="1"/>
</dbReference>
<comment type="caution">
    <text evidence="2">The sequence shown here is derived from an EMBL/GenBank/DDBJ whole genome shotgun (WGS) entry which is preliminary data.</text>
</comment>
<sequence length="419" mass="45965">MAVVSGDDKANHPRERLTVTPFEADAWIKDTFVVHHSRQGEDANTLFTSLSPSPTAMFYWLPVSSEVVIRSSHWRLDGIGLTKLAHSFLTALADVLRLGPDAPSLDVYTDKLPASSRPLPPCLEDLARQVRLRDSRHGNDKSKNNRSKELLESYLELGADELVAEFLRGVPSIGLPTREGSAHSAPGASARASNRLSTADTARVTAALRAKKFSFTGAVHAAIARVTALYPQHPLCKSYAAFFPINLRQSLAATAVVAEEELVFGLYFSGLPMCIDGMLPVQGGDGKGFDDAAREMTAIYRRDLIDFWKTPDGQVVSMLDLAEPYLARTTALFSAPVPEGLPPVQTPDLSGLGRVETYLQQEYGSDSGSAKVDVDDLWIATEMLNRSVQFHDWSWRDQLNIAASFNKSFYHNEFIVGVL</sequence>
<evidence type="ECO:0000313" key="3">
    <source>
        <dbReference type="Proteomes" id="UP001320245"/>
    </source>
</evidence>
<evidence type="ECO:0000256" key="1">
    <source>
        <dbReference type="SAM" id="MobiDB-lite"/>
    </source>
</evidence>
<dbReference type="EMBL" id="JAJSPL020000030">
    <property type="protein sequence ID" value="KAK7737366.1"/>
    <property type="molecule type" value="Genomic_DNA"/>
</dbReference>
<dbReference type="PANTHER" id="PTHR42034:SF1">
    <property type="entry name" value="CONDENSATION DOMAIN-CONTAINING PROTEIN"/>
    <property type="match status" value="1"/>
</dbReference>
<proteinExistence type="predicted"/>
<evidence type="ECO:0000313" key="2">
    <source>
        <dbReference type="EMBL" id="KAK7737366.1"/>
    </source>
</evidence>